<keyword evidence="1" id="KW-0472">Membrane</keyword>
<keyword evidence="1" id="KW-1133">Transmembrane helix</keyword>
<comment type="caution">
    <text evidence="2">The sequence shown here is derived from an EMBL/GenBank/DDBJ whole genome shotgun (WGS) entry which is preliminary data.</text>
</comment>
<dbReference type="EMBL" id="JBJGWJ010000001">
    <property type="protein sequence ID" value="MFK8292203.1"/>
    <property type="molecule type" value="Genomic_DNA"/>
</dbReference>
<proteinExistence type="predicted"/>
<feature type="transmembrane region" description="Helical" evidence="1">
    <location>
        <begin position="12"/>
        <end position="37"/>
    </location>
</feature>
<evidence type="ECO:0000256" key="1">
    <source>
        <dbReference type="SAM" id="Phobius"/>
    </source>
</evidence>
<dbReference type="SUPFAM" id="SSF52540">
    <property type="entry name" value="P-loop containing nucleoside triphosphate hydrolases"/>
    <property type="match status" value="1"/>
</dbReference>
<organism evidence="2 3">
    <name type="scientific">Capnocytophaga stomatis</name>
    <dbReference type="NCBI Taxonomy" id="1848904"/>
    <lineage>
        <taxon>Bacteria</taxon>
        <taxon>Pseudomonadati</taxon>
        <taxon>Bacteroidota</taxon>
        <taxon>Flavobacteriia</taxon>
        <taxon>Flavobacteriales</taxon>
        <taxon>Flavobacteriaceae</taxon>
        <taxon>Capnocytophaga</taxon>
    </lineage>
</organism>
<dbReference type="InterPro" id="IPR027417">
    <property type="entry name" value="P-loop_NTPase"/>
</dbReference>
<evidence type="ECO:0000313" key="3">
    <source>
        <dbReference type="Proteomes" id="UP001622370"/>
    </source>
</evidence>
<dbReference type="CDD" id="cd00882">
    <property type="entry name" value="Ras_like_GTPase"/>
    <property type="match status" value="1"/>
</dbReference>
<dbReference type="RefSeq" id="WP_405253520.1">
    <property type="nucleotide sequence ID" value="NZ_JBJGWE010000001.1"/>
</dbReference>
<sequence>MIIEMITLMPLPLLPILAILGGGVIGGVIGGFIGSLFEEKENKLGVLGMQQAGKTKFLSFLRGIPYVERSTIREEYEPFTIRLKEGKEVHISQGVDIGGGDTYRFKYKEIIENSDVVFYFFDINKYFKDEVMEDRITYRRECNSRFEFIFDTIQENYRKQMKDIKEGSLTSMKEKKVLIVATHTDLCGISSSQIKSKFDEIVSGKRYKDMLQQVCFINLNDEKQVEEFINKTFK</sequence>
<protein>
    <submittedName>
        <fullName evidence="2">GTPase domain-containing protein</fullName>
    </submittedName>
</protein>
<keyword evidence="3" id="KW-1185">Reference proteome</keyword>
<evidence type="ECO:0000313" key="2">
    <source>
        <dbReference type="EMBL" id="MFK8292203.1"/>
    </source>
</evidence>
<keyword evidence="1" id="KW-0812">Transmembrane</keyword>
<dbReference type="Gene3D" id="3.40.50.300">
    <property type="entry name" value="P-loop containing nucleotide triphosphate hydrolases"/>
    <property type="match status" value="1"/>
</dbReference>
<gene>
    <name evidence="2" type="ORF">ACI76L_00230</name>
</gene>
<reference evidence="2 3" key="1">
    <citation type="journal article" date="2016" name="Sci. Rep.">
        <title>Whole genome sequencing identifies a novel species of the genus Capnocytophaga isolated from dog and cat bite wounds in humans.</title>
        <authorList>
            <person name="Zangenah S."/>
            <person name="Abbasi N."/>
            <person name="Andersson A.F."/>
            <person name="Bergman P."/>
        </authorList>
    </citation>
    <scope>NUCLEOTIDE SEQUENCE [LARGE SCALE GENOMIC DNA]</scope>
    <source>
        <strain evidence="2 3">W5</strain>
    </source>
</reference>
<accession>A0ABW8Q6Z4</accession>
<dbReference type="Proteomes" id="UP001622370">
    <property type="component" value="Unassembled WGS sequence"/>
</dbReference>
<name>A0ABW8Q6Z4_9FLAO</name>